<evidence type="ECO:0000313" key="2">
    <source>
        <dbReference type="Proteomes" id="UP000784294"/>
    </source>
</evidence>
<comment type="caution">
    <text evidence="1">The sequence shown here is derived from an EMBL/GenBank/DDBJ whole genome shotgun (WGS) entry which is preliminary data.</text>
</comment>
<dbReference type="AlphaFoldDB" id="A0A3S5BX86"/>
<gene>
    <name evidence="1" type="ORF">PXEA_LOCUS16163</name>
</gene>
<protein>
    <submittedName>
        <fullName evidence="1">Uncharacterized protein</fullName>
    </submittedName>
</protein>
<dbReference type="PROSITE" id="PS51257">
    <property type="entry name" value="PROKAR_LIPOPROTEIN"/>
    <property type="match status" value="1"/>
</dbReference>
<accession>A0A3S5BX86</accession>
<name>A0A3S5BX86_9PLAT</name>
<proteinExistence type="predicted"/>
<dbReference type="EMBL" id="CAAALY010058080">
    <property type="protein sequence ID" value="VEL22723.1"/>
    <property type="molecule type" value="Genomic_DNA"/>
</dbReference>
<keyword evidence="2" id="KW-1185">Reference proteome</keyword>
<dbReference type="Proteomes" id="UP000784294">
    <property type="component" value="Unassembled WGS sequence"/>
</dbReference>
<sequence>MSPGRHRATVSLGVVLMPSSSIQSLTGLLACLRQSRCSSCPPSTPRGSVPAFRNPTACGRAVSIRMCSHCCSRVNSSLCPFEMGHCCRSGFIESLSSGCVLIQTFETVFSYKPLQAETICV</sequence>
<organism evidence="1 2">
    <name type="scientific">Protopolystoma xenopodis</name>
    <dbReference type="NCBI Taxonomy" id="117903"/>
    <lineage>
        <taxon>Eukaryota</taxon>
        <taxon>Metazoa</taxon>
        <taxon>Spiralia</taxon>
        <taxon>Lophotrochozoa</taxon>
        <taxon>Platyhelminthes</taxon>
        <taxon>Monogenea</taxon>
        <taxon>Polyopisthocotylea</taxon>
        <taxon>Polystomatidea</taxon>
        <taxon>Polystomatidae</taxon>
        <taxon>Protopolystoma</taxon>
    </lineage>
</organism>
<evidence type="ECO:0000313" key="1">
    <source>
        <dbReference type="EMBL" id="VEL22723.1"/>
    </source>
</evidence>
<reference evidence="1" key="1">
    <citation type="submission" date="2018-11" db="EMBL/GenBank/DDBJ databases">
        <authorList>
            <consortium name="Pathogen Informatics"/>
        </authorList>
    </citation>
    <scope>NUCLEOTIDE SEQUENCE</scope>
</reference>